<reference evidence="3 4" key="1">
    <citation type="submission" date="2014-03" db="EMBL/GenBank/DDBJ databases">
        <title>The Genome Sequence of Plasmodium fragile nilgiri.</title>
        <authorList>
            <consortium name="The Broad Institute Genomics Platform"/>
            <consortium name="The Broad Institute Genome Sequencing Center for Infectious Disease"/>
            <person name="Neafsey D."/>
            <person name="Duraisingh M."/>
            <person name="Young S.K."/>
            <person name="Zeng Q."/>
            <person name="Gargeya S."/>
            <person name="Abouelleil A."/>
            <person name="Alvarado L."/>
            <person name="Chapman S.B."/>
            <person name="Gainer-Dewar J."/>
            <person name="Goldberg J."/>
            <person name="Griggs A."/>
            <person name="Gujja S."/>
            <person name="Hansen M."/>
            <person name="Howarth C."/>
            <person name="Imamovic A."/>
            <person name="Larimer J."/>
            <person name="Pearson M."/>
            <person name="Poon T.W."/>
            <person name="Priest M."/>
            <person name="Roberts A."/>
            <person name="Saif S."/>
            <person name="Shea T."/>
            <person name="Sykes S."/>
            <person name="Wortman J."/>
            <person name="Nusbaum C."/>
            <person name="Birren B."/>
        </authorList>
    </citation>
    <scope>NUCLEOTIDE SEQUENCE [LARGE SCALE GENOMIC DNA]</scope>
    <source>
        <strain evidence="4">nilgiri</strain>
    </source>
</reference>
<feature type="transmembrane region" description="Helical" evidence="2">
    <location>
        <begin position="143"/>
        <end position="165"/>
    </location>
</feature>
<keyword evidence="2" id="KW-0472">Membrane</keyword>
<gene>
    <name evidence="3" type="ORF">AK88_00693</name>
</gene>
<dbReference type="VEuPathDB" id="PlasmoDB:AK88_00693"/>
<feature type="transmembrane region" description="Helical" evidence="2">
    <location>
        <begin position="102"/>
        <end position="122"/>
    </location>
</feature>
<feature type="region of interest" description="Disordered" evidence="1">
    <location>
        <begin position="47"/>
        <end position="81"/>
    </location>
</feature>
<name>A0A0D9QS31_PLAFR</name>
<dbReference type="RefSeq" id="XP_012333762.1">
    <property type="nucleotide sequence ID" value="XM_012478339.1"/>
</dbReference>
<keyword evidence="2" id="KW-0812">Transmembrane</keyword>
<sequence>MLMNTLHHAKFWRTALSKTRRIFQNEAYTAFNGSDKKRHASSVYDHVQAKQEKSKKGAAPTLGPEENAHEATSQQMEAPPIRSQHEEKFNQTIKTFYVDKNVFFLVGCLSSLYSVFVYDFFTNRCVQIFSNFFFFMFHFTKKTVNVLACIVHTLFIFLQVCVLVIKSSANLNLSLGG</sequence>
<dbReference type="AlphaFoldDB" id="A0A0D9QS31"/>
<dbReference type="OMA" id="RCVQIFS"/>
<dbReference type="EMBL" id="KQ001649">
    <property type="protein sequence ID" value="KJP89733.1"/>
    <property type="molecule type" value="Genomic_DNA"/>
</dbReference>
<keyword evidence="2" id="KW-1133">Transmembrane helix</keyword>
<accession>A0A0D9QS31</accession>
<evidence type="ECO:0000313" key="3">
    <source>
        <dbReference type="EMBL" id="KJP89733.1"/>
    </source>
</evidence>
<evidence type="ECO:0000256" key="2">
    <source>
        <dbReference type="SAM" id="Phobius"/>
    </source>
</evidence>
<dbReference type="GeneID" id="24266007"/>
<protein>
    <recommendedName>
        <fullName evidence="5">Transmembrane protein</fullName>
    </recommendedName>
</protein>
<dbReference type="Proteomes" id="UP000054561">
    <property type="component" value="Unassembled WGS sequence"/>
</dbReference>
<evidence type="ECO:0000256" key="1">
    <source>
        <dbReference type="SAM" id="MobiDB-lite"/>
    </source>
</evidence>
<dbReference type="OrthoDB" id="385327at2759"/>
<proteinExistence type="predicted"/>
<keyword evidence="4" id="KW-1185">Reference proteome</keyword>
<organism evidence="3 4">
    <name type="scientific">Plasmodium fragile</name>
    <dbReference type="NCBI Taxonomy" id="5857"/>
    <lineage>
        <taxon>Eukaryota</taxon>
        <taxon>Sar</taxon>
        <taxon>Alveolata</taxon>
        <taxon>Apicomplexa</taxon>
        <taxon>Aconoidasida</taxon>
        <taxon>Haemosporida</taxon>
        <taxon>Plasmodiidae</taxon>
        <taxon>Plasmodium</taxon>
        <taxon>Plasmodium (Plasmodium)</taxon>
    </lineage>
</organism>
<evidence type="ECO:0008006" key="5">
    <source>
        <dbReference type="Google" id="ProtNLM"/>
    </source>
</evidence>
<evidence type="ECO:0000313" key="4">
    <source>
        <dbReference type="Proteomes" id="UP000054561"/>
    </source>
</evidence>